<name>A0A8S5QU13_9CAUD</name>
<proteinExistence type="predicted"/>
<sequence>MISLGNILINFCVCEGSGDNYIFVAIRYIV</sequence>
<protein>
    <submittedName>
        <fullName evidence="1">Uncharacterized protein</fullName>
    </submittedName>
</protein>
<dbReference type="EMBL" id="BK015733">
    <property type="protein sequence ID" value="DAE22442.1"/>
    <property type="molecule type" value="Genomic_DNA"/>
</dbReference>
<evidence type="ECO:0000313" key="1">
    <source>
        <dbReference type="EMBL" id="DAE22442.1"/>
    </source>
</evidence>
<accession>A0A8S5QU13</accession>
<reference evidence="1" key="1">
    <citation type="journal article" date="2021" name="Proc. Natl. Acad. Sci. U.S.A.">
        <title>A Catalog of Tens of Thousands of Viruses from Human Metagenomes Reveals Hidden Associations with Chronic Diseases.</title>
        <authorList>
            <person name="Tisza M.J."/>
            <person name="Buck C.B."/>
        </authorList>
    </citation>
    <scope>NUCLEOTIDE SEQUENCE</scope>
    <source>
        <strain evidence="1">CtDAq1</strain>
    </source>
</reference>
<organism evidence="1">
    <name type="scientific">CrAss-like virus sp. ctDAq1</name>
    <dbReference type="NCBI Taxonomy" id="2826822"/>
    <lineage>
        <taxon>Viruses</taxon>
        <taxon>Duplodnaviria</taxon>
        <taxon>Heunggongvirae</taxon>
        <taxon>Uroviricota</taxon>
        <taxon>Caudoviricetes</taxon>
        <taxon>Crassvirales</taxon>
    </lineage>
</organism>